<keyword evidence="3" id="KW-0813">Transport</keyword>
<feature type="compositionally biased region" description="Basic and acidic residues" evidence="10">
    <location>
        <begin position="181"/>
        <end position="199"/>
    </location>
</feature>
<comment type="subcellular location">
    <subcellularLocation>
        <location evidence="1">Membrane</location>
        <topology evidence="1">Multi-pass membrane protein</topology>
    </subcellularLocation>
</comment>
<dbReference type="OrthoDB" id="544685at2759"/>
<organism evidence="13 14">
    <name type="scientific">Striga asiatica</name>
    <name type="common">Asiatic witchweed</name>
    <name type="synonym">Buchnera asiatica</name>
    <dbReference type="NCBI Taxonomy" id="4170"/>
    <lineage>
        <taxon>Eukaryota</taxon>
        <taxon>Viridiplantae</taxon>
        <taxon>Streptophyta</taxon>
        <taxon>Embryophyta</taxon>
        <taxon>Tracheophyta</taxon>
        <taxon>Spermatophyta</taxon>
        <taxon>Magnoliopsida</taxon>
        <taxon>eudicotyledons</taxon>
        <taxon>Gunneridae</taxon>
        <taxon>Pentapetalae</taxon>
        <taxon>asterids</taxon>
        <taxon>lamiids</taxon>
        <taxon>Lamiales</taxon>
        <taxon>Orobanchaceae</taxon>
        <taxon>Buchnereae</taxon>
        <taxon>Striga</taxon>
    </lineage>
</organism>
<dbReference type="GO" id="GO:0008381">
    <property type="term" value="F:mechanosensitive monoatomic ion channel activity"/>
    <property type="evidence" value="ECO:0007669"/>
    <property type="project" value="TreeGrafter"/>
</dbReference>
<dbReference type="PIRSF" id="PIRSF017209">
    <property type="entry name" value="Memb_At2g17000_prd"/>
    <property type="match status" value="1"/>
</dbReference>
<keyword evidence="8" id="KW-0407">Ion channel</keyword>
<dbReference type="InterPro" id="IPR006685">
    <property type="entry name" value="MscS_channel_2nd"/>
</dbReference>
<dbReference type="GO" id="GO:0050982">
    <property type="term" value="P:detection of mechanical stimulus"/>
    <property type="evidence" value="ECO:0007669"/>
    <property type="project" value="UniProtKB-ARBA"/>
</dbReference>
<evidence type="ECO:0000256" key="6">
    <source>
        <dbReference type="ARBA" id="ARBA00023065"/>
    </source>
</evidence>
<proteinExistence type="inferred from homology"/>
<dbReference type="GO" id="GO:0005886">
    <property type="term" value="C:plasma membrane"/>
    <property type="evidence" value="ECO:0007669"/>
    <property type="project" value="UniProtKB-UniRule"/>
</dbReference>
<keyword evidence="14" id="KW-1185">Reference proteome</keyword>
<comment type="caution">
    <text evidence="13">The sequence shown here is derived from an EMBL/GenBank/DDBJ whole genome shotgun (WGS) entry which is preliminary data.</text>
</comment>
<reference evidence="14" key="1">
    <citation type="journal article" date="2019" name="Curr. Biol.">
        <title>Genome Sequence of Striga asiatica Provides Insight into the Evolution of Plant Parasitism.</title>
        <authorList>
            <person name="Yoshida S."/>
            <person name="Kim S."/>
            <person name="Wafula E.K."/>
            <person name="Tanskanen J."/>
            <person name="Kim Y.M."/>
            <person name="Honaas L."/>
            <person name="Yang Z."/>
            <person name="Spallek T."/>
            <person name="Conn C.E."/>
            <person name="Ichihashi Y."/>
            <person name="Cheong K."/>
            <person name="Cui S."/>
            <person name="Der J.P."/>
            <person name="Gundlach H."/>
            <person name="Jiao Y."/>
            <person name="Hori C."/>
            <person name="Ishida J.K."/>
            <person name="Kasahara H."/>
            <person name="Kiba T."/>
            <person name="Kim M.S."/>
            <person name="Koo N."/>
            <person name="Laohavisit A."/>
            <person name="Lee Y.H."/>
            <person name="Lumba S."/>
            <person name="McCourt P."/>
            <person name="Mortimer J.C."/>
            <person name="Mutuku J.M."/>
            <person name="Nomura T."/>
            <person name="Sasaki-Sekimoto Y."/>
            <person name="Seto Y."/>
            <person name="Wang Y."/>
            <person name="Wakatake T."/>
            <person name="Sakakibara H."/>
            <person name="Demura T."/>
            <person name="Yamaguchi S."/>
            <person name="Yoneyama K."/>
            <person name="Manabe R.I."/>
            <person name="Nelson D.C."/>
            <person name="Schulman A.H."/>
            <person name="Timko M.P."/>
            <person name="dePamphilis C.W."/>
            <person name="Choi D."/>
            <person name="Shirasu K."/>
        </authorList>
    </citation>
    <scope>NUCLEOTIDE SEQUENCE [LARGE SCALE GENOMIC DNA]</scope>
    <source>
        <strain evidence="14">cv. UVA1</strain>
    </source>
</reference>
<dbReference type="InterPro" id="IPR023408">
    <property type="entry name" value="MscS_beta-dom_sf"/>
</dbReference>
<dbReference type="FunFam" id="2.30.30.60:FF:000003">
    <property type="entry name" value="Predicted mechanosensitive ion channel"/>
    <property type="match status" value="1"/>
</dbReference>
<dbReference type="Gene3D" id="2.30.30.60">
    <property type="match status" value="1"/>
</dbReference>
<dbReference type="PANTHER" id="PTHR31618:SF16">
    <property type="entry name" value="MECHANOSENSITIVE ION CHANNEL PROTEIN"/>
    <property type="match status" value="1"/>
</dbReference>
<evidence type="ECO:0000313" key="13">
    <source>
        <dbReference type="EMBL" id="GER42369.1"/>
    </source>
</evidence>
<evidence type="ECO:0000256" key="11">
    <source>
        <dbReference type="SAM" id="Phobius"/>
    </source>
</evidence>
<feature type="transmembrane region" description="Helical" evidence="11">
    <location>
        <begin position="714"/>
        <end position="734"/>
    </location>
</feature>
<evidence type="ECO:0000256" key="10">
    <source>
        <dbReference type="SAM" id="MobiDB-lite"/>
    </source>
</evidence>
<accession>A0A5A7QAS6</accession>
<feature type="transmembrane region" description="Helical" evidence="11">
    <location>
        <begin position="411"/>
        <end position="431"/>
    </location>
</feature>
<evidence type="ECO:0000259" key="12">
    <source>
        <dbReference type="Pfam" id="PF00924"/>
    </source>
</evidence>
<feature type="transmembrane region" description="Helical" evidence="11">
    <location>
        <begin position="303"/>
        <end position="322"/>
    </location>
</feature>
<dbReference type="InterPro" id="IPR016688">
    <property type="entry name" value="MscS-like_plants/fungi"/>
</dbReference>
<evidence type="ECO:0000256" key="7">
    <source>
        <dbReference type="ARBA" id="ARBA00023136"/>
    </source>
</evidence>
<dbReference type="GO" id="GO:0006820">
    <property type="term" value="P:monoatomic anion transport"/>
    <property type="evidence" value="ECO:0007669"/>
    <property type="project" value="TreeGrafter"/>
</dbReference>
<evidence type="ECO:0000256" key="4">
    <source>
        <dbReference type="ARBA" id="ARBA00022692"/>
    </source>
</evidence>
<sequence>MDFSSSCKKSFKSSSSYKHGRKISIGRSSEEDAIHEQQPILSDHNRDSSSSSPAGAASHRNSVSGPSEVIVKVDGGDVPSPVHNRNDAHCRESSLGFWADEPRAPMQPELIGVFLNQQNDGGGELRLDVDMEMDDLHLNRGSNTGPNSSLPPANPNYNNHSFRNPSELKTTMEVPGAVVDIRPDEPDKIESSSDEDVNRTLRRRSSNVDTNNNGGLGGNTDGQVLKCTSIQRRVSNLGRMKTRSRLIDPLEFTERRSGQMRSGMPGRNSGVLGKPVDEEEDDPLFDEDLPDDFKKGKFDALTILQWISLILIVAALASTLAISELKRKKLRGLSIWKWEVLVLVLICGRLVSGWGIRIVVFFIERNFFMRKRVLYFVYGVRKAVQNCIWLGLVLIAWHYMFDHEVEGNNKFLQYVNKIMVCMLVGTLLWLVKTLMVKVLASSFHVSTFFDRIQETLFNQYIIETLSGPPLIEMRNHQEEEERTMAEVCRLQNAGATLPPDLRCPPFQAAKSGKAVAGGGGGGGGLPPRPARGLSFGVSGQLTKNDLNEQGAGISIDKLQNLNHKNVSAWSMKRLIKFVKNGVLTTLDERALGSSQGDETAMQIRSEREAKAAARNIFRNVARPRAKISRMEGNTSVTHDDADYPIWFIHLEDLMRFVKEEEAVKTLNIVEGSIEGEKISKASLKNWVVNTFIERRALALTLNDTKTAVDKLHRMVNFIVGIIILVVCLIILGIATSKFMLYISSQIVIVAFIFGNSCKTVFEAIIFVFVIHPFDVGDRCEVDGVQMIVEEMNILTTVFLRYDNQKIIYPNVTLATRPISNYYRSPDMGDSIEFSVHIATPAEKIASIKQRITSYIENRSEHWYPEPSVVVMELQDLRTLKLSVWMRHRMNHQNMGEKWKRRAVLVEELVKILKELDIEYRLYPVDVNIREMPPLNPTRMPPAWITPPPN</sequence>
<keyword evidence="4 11" id="KW-0812">Transmembrane</keyword>
<dbReference type="EMBL" id="BKCP01006294">
    <property type="protein sequence ID" value="GER42369.1"/>
    <property type="molecule type" value="Genomic_DNA"/>
</dbReference>
<feature type="region of interest" description="Disordered" evidence="10">
    <location>
        <begin position="180"/>
        <end position="220"/>
    </location>
</feature>
<evidence type="ECO:0000256" key="3">
    <source>
        <dbReference type="ARBA" id="ARBA00022448"/>
    </source>
</evidence>
<evidence type="ECO:0000256" key="1">
    <source>
        <dbReference type="ARBA" id="ARBA00004141"/>
    </source>
</evidence>
<evidence type="ECO:0000256" key="5">
    <source>
        <dbReference type="ARBA" id="ARBA00022989"/>
    </source>
</evidence>
<name>A0A5A7QAS6_STRAF</name>
<gene>
    <name evidence="13" type="ORF">STAS_19145</name>
</gene>
<dbReference type="Pfam" id="PF00924">
    <property type="entry name" value="MS_channel_2nd"/>
    <property type="match status" value="1"/>
</dbReference>
<dbReference type="AlphaFoldDB" id="A0A5A7QAS6"/>
<feature type="transmembrane region" description="Helical" evidence="11">
    <location>
        <begin position="746"/>
        <end position="770"/>
    </location>
</feature>
<feature type="compositionally biased region" description="Low complexity" evidence="10">
    <location>
        <begin position="48"/>
        <end position="58"/>
    </location>
</feature>
<keyword evidence="5 11" id="KW-1133">Transmembrane helix</keyword>
<feature type="domain" description="Mechanosensitive ion channel MscS" evidence="12">
    <location>
        <begin position="765"/>
        <end position="822"/>
    </location>
</feature>
<feature type="transmembrane region" description="Helical" evidence="11">
    <location>
        <begin position="375"/>
        <end position="399"/>
    </location>
</feature>
<dbReference type="Proteomes" id="UP000325081">
    <property type="component" value="Unassembled WGS sequence"/>
</dbReference>
<evidence type="ECO:0000256" key="2">
    <source>
        <dbReference type="ARBA" id="ARBA00008017"/>
    </source>
</evidence>
<feature type="region of interest" description="Disordered" evidence="10">
    <location>
        <begin position="256"/>
        <end position="275"/>
    </location>
</feature>
<evidence type="ECO:0000256" key="9">
    <source>
        <dbReference type="PIRNR" id="PIRNR017209"/>
    </source>
</evidence>
<comment type="similarity">
    <text evidence="2 9">Belongs to the MscS (TC 1.A.23) family.</text>
</comment>
<evidence type="ECO:0000256" key="8">
    <source>
        <dbReference type="ARBA" id="ARBA00023303"/>
    </source>
</evidence>
<dbReference type="PANTHER" id="PTHR31618">
    <property type="entry name" value="MECHANOSENSITIVE ION CHANNEL PROTEIN 5"/>
    <property type="match status" value="1"/>
</dbReference>
<feature type="compositionally biased region" description="Low complexity" evidence="10">
    <location>
        <begin position="1"/>
        <end position="17"/>
    </location>
</feature>
<keyword evidence="7 9" id="KW-0472">Membrane</keyword>
<protein>
    <recommendedName>
        <fullName evidence="9">Mechanosensitive ion channel protein</fullName>
    </recommendedName>
</protein>
<evidence type="ECO:0000313" key="14">
    <source>
        <dbReference type="Proteomes" id="UP000325081"/>
    </source>
</evidence>
<feature type="transmembrane region" description="Helical" evidence="11">
    <location>
        <begin position="342"/>
        <end position="363"/>
    </location>
</feature>
<keyword evidence="6" id="KW-0406">Ion transport</keyword>
<feature type="region of interest" description="Disordered" evidence="10">
    <location>
        <begin position="1"/>
        <end position="88"/>
    </location>
</feature>
<dbReference type="SUPFAM" id="SSF50182">
    <property type="entry name" value="Sm-like ribonucleoproteins"/>
    <property type="match status" value="1"/>
</dbReference>
<dbReference type="InterPro" id="IPR010920">
    <property type="entry name" value="LSM_dom_sf"/>
</dbReference>